<keyword evidence="7" id="KW-1185">Reference proteome</keyword>
<dbReference type="Gramene" id="OB11G16510.1">
    <property type="protein sequence ID" value="OB11G16510.1"/>
    <property type="gene ID" value="OB11G16510"/>
</dbReference>
<dbReference type="InterPro" id="IPR010666">
    <property type="entry name" value="Znf_GRF"/>
</dbReference>
<proteinExistence type="predicted"/>
<evidence type="ECO:0000259" key="5">
    <source>
        <dbReference type="PROSITE" id="PS51999"/>
    </source>
</evidence>
<keyword evidence="3" id="KW-0862">Zinc</keyword>
<dbReference type="STRING" id="4533.J3N765"/>
<evidence type="ECO:0000256" key="4">
    <source>
        <dbReference type="PROSITE-ProRule" id="PRU01343"/>
    </source>
</evidence>
<keyword evidence="1" id="KW-0479">Metal-binding</keyword>
<dbReference type="eggNOG" id="ENOG502R4H5">
    <property type="taxonomic scope" value="Eukaryota"/>
</dbReference>
<accession>J3N765</accession>
<evidence type="ECO:0000313" key="7">
    <source>
        <dbReference type="Proteomes" id="UP000006038"/>
    </source>
</evidence>
<evidence type="ECO:0000256" key="2">
    <source>
        <dbReference type="ARBA" id="ARBA00022771"/>
    </source>
</evidence>
<organism evidence="6">
    <name type="scientific">Oryza brachyantha</name>
    <name type="common">malo sina</name>
    <dbReference type="NCBI Taxonomy" id="4533"/>
    <lineage>
        <taxon>Eukaryota</taxon>
        <taxon>Viridiplantae</taxon>
        <taxon>Streptophyta</taxon>
        <taxon>Embryophyta</taxon>
        <taxon>Tracheophyta</taxon>
        <taxon>Spermatophyta</taxon>
        <taxon>Magnoliopsida</taxon>
        <taxon>Liliopsida</taxon>
        <taxon>Poales</taxon>
        <taxon>Poaceae</taxon>
        <taxon>BOP clade</taxon>
        <taxon>Oryzoideae</taxon>
        <taxon>Oryzeae</taxon>
        <taxon>Oryzinae</taxon>
        <taxon>Oryza</taxon>
    </lineage>
</organism>
<name>J3N765_ORYBR</name>
<dbReference type="GO" id="GO:0008270">
    <property type="term" value="F:zinc ion binding"/>
    <property type="evidence" value="ECO:0007669"/>
    <property type="project" value="UniProtKB-KW"/>
</dbReference>
<dbReference type="OMA" id="PENNGHI"/>
<protein>
    <recommendedName>
        <fullName evidence="5">GRF-type domain-containing protein</fullName>
    </recommendedName>
</protein>
<reference evidence="6" key="1">
    <citation type="journal article" date="2013" name="Nat. Commun.">
        <title>Whole-genome sequencing of Oryza brachyantha reveals mechanisms underlying Oryza genome evolution.</title>
        <authorList>
            <person name="Chen J."/>
            <person name="Huang Q."/>
            <person name="Gao D."/>
            <person name="Wang J."/>
            <person name="Lang Y."/>
            <person name="Liu T."/>
            <person name="Li B."/>
            <person name="Bai Z."/>
            <person name="Luis Goicoechea J."/>
            <person name="Liang C."/>
            <person name="Chen C."/>
            <person name="Zhang W."/>
            <person name="Sun S."/>
            <person name="Liao Y."/>
            <person name="Zhang X."/>
            <person name="Yang L."/>
            <person name="Song C."/>
            <person name="Wang M."/>
            <person name="Shi J."/>
            <person name="Liu G."/>
            <person name="Liu J."/>
            <person name="Zhou H."/>
            <person name="Zhou W."/>
            <person name="Yu Q."/>
            <person name="An N."/>
            <person name="Chen Y."/>
            <person name="Cai Q."/>
            <person name="Wang B."/>
            <person name="Liu B."/>
            <person name="Min J."/>
            <person name="Huang Y."/>
            <person name="Wu H."/>
            <person name="Li Z."/>
            <person name="Zhang Y."/>
            <person name="Yin Y."/>
            <person name="Song W."/>
            <person name="Jiang J."/>
            <person name="Jackson S.A."/>
            <person name="Wing R.A."/>
            <person name="Wang J."/>
            <person name="Chen M."/>
        </authorList>
    </citation>
    <scope>NUCLEOTIDE SEQUENCE [LARGE SCALE GENOMIC DNA]</scope>
    <source>
        <strain evidence="6">cv. IRGC 101232</strain>
    </source>
</reference>
<dbReference type="HOGENOM" id="CLU_2871611_0_0_1"/>
<dbReference type="AlphaFoldDB" id="J3N765"/>
<keyword evidence="2 4" id="KW-0863">Zinc-finger</keyword>
<evidence type="ECO:0000313" key="6">
    <source>
        <dbReference type="EnsemblPlants" id="OB11G16510.1"/>
    </source>
</evidence>
<reference evidence="6" key="2">
    <citation type="submission" date="2013-04" db="UniProtKB">
        <authorList>
            <consortium name="EnsemblPlants"/>
        </authorList>
    </citation>
    <scope>IDENTIFICATION</scope>
</reference>
<evidence type="ECO:0000256" key="1">
    <source>
        <dbReference type="ARBA" id="ARBA00022723"/>
    </source>
</evidence>
<dbReference type="Proteomes" id="UP000006038">
    <property type="component" value="Chromosome 11"/>
</dbReference>
<dbReference type="PROSITE" id="PS51999">
    <property type="entry name" value="ZF_GRF"/>
    <property type="match status" value="1"/>
</dbReference>
<feature type="domain" description="GRF-type" evidence="5">
    <location>
        <begin position="24"/>
        <end position="80"/>
    </location>
</feature>
<dbReference type="EnsemblPlants" id="OB11G16510.1">
    <property type="protein sequence ID" value="OB11G16510.1"/>
    <property type="gene ID" value="OB11G16510"/>
</dbReference>
<sequence length="80" mass="9585">MDGGYTASVSSRWMGKPTLPLIQCPQCELKMIVRRKANKSENYERIFYTCPSYQICQLGFILFNWVQRDGTRCDFWYWEE</sequence>
<evidence type="ECO:0000256" key="3">
    <source>
        <dbReference type="ARBA" id="ARBA00022833"/>
    </source>
</evidence>